<dbReference type="CTD" id="374355"/>
<accession>A0A6P8GI39</accession>
<evidence type="ECO:0000256" key="6">
    <source>
        <dbReference type="SAM" id="Coils"/>
    </source>
</evidence>
<protein>
    <recommendedName>
        <fullName evidence="3">Coiled-coil domain-containing protein 172</fullName>
    </recommendedName>
</protein>
<keyword evidence="5 6" id="KW-0175">Coiled coil</keyword>
<feature type="coiled-coil region" evidence="6">
    <location>
        <begin position="91"/>
        <end position="142"/>
    </location>
</feature>
<evidence type="ECO:0000256" key="2">
    <source>
        <dbReference type="ARBA" id="ARBA00008975"/>
    </source>
</evidence>
<evidence type="ECO:0000313" key="8">
    <source>
        <dbReference type="RefSeq" id="XP_031435117.1"/>
    </source>
</evidence>
<keyword evidence="4" id="KW-0963">Cytoplasm</keyword>
<organism evidence="7 8">
    <name type="scientific">Clupea harengus</name>
    <name type="common">Atlantic herring</name>
    <dbReference type="NCBI Taxonomy" id="7950"/>
    <lineage>
        <taxon>Eukaryota</taxon>
        <taxon>Metazoa</taxon>
        <taxon>Chordata</taxon>
        <taxon>Craniata</taxon>
        <taxon>Vertebrata</taxon>
        <taxon>Euteleostomi</taxon>
        <taxon>Actinopterygii</taxon>
        <taxon>Neopterygii</taxon>
        <taxon>Teleostei</taxon>
        <taxon>Clupei</taxon>
        <taxon>Clupeiformes</taxon>
        <taxon>Clupeoidei</taxon>
        <taxon>Clupeidae</taxon>
        <taxon>Clupea</taxon>
    </lineage>
</organism>
<comment type="similarity">
    <text evidence="2">Belongs to the CCDC172 family.</text>
</comment>
<reference evidence="8" key="1">
    <citation type="submission" date="2025-08" db="UniProtKB">
        <authorList>
            <consortium name="RefSeq"/>
        </authorList>
    </citation>
    <scope>IDENTIFICATION</scope>
</reference>
<dbReference type="AlphaFoldDB" id="A0A6P8GI39"/>
<name>A0A6P8GI39_CLUHA</name>
<evidence type="ECO:0000256" key="4">
    <source>
        <dbReference type="ARBA" id="ARBA00022490"/>
    </source>
</evidence>
<evidence type="ECO:0000256" key="3">
    <source>
        <dbReference type="ARBA" id="ARBA00022327"/>
    </source>
</evidence>
<dbReference type="InterPro" id="IPR029618">
    <property type="entry name" value="CCDC172"/>
</dbReference>
<evidence type="ECO:0000256" key="5">
    <source>
        <dbReference type="ARBA" id="ARBA00023054"/>
    </source>
</evidence>
<feature type="coiled-coil region" evidence="6">
    <location>
        <begin position="31"/>
        <end position="58"/>
    </location>
</feature>
<proteinExistence type="inferred from homology"/>
<evidence type="ECO:0000256" key="1">
    <source>
        <dbReference type="ARBA" id="ARBA00004496"/>
    </source>
</evidence>
<dbReference type="GO" id="GO:0005737">
    <property type="term" value="C:cytoplasm"/>
    <property type="evidence" value="ECO:0007669"/>
    <property type="project" value="UniProtKB-SubCell"/>
</dbReference>
<dbReference type="GeneID" id="116223237"/>
<dbReference type="PANTHER" id="PTHR22419:SF2">
    <property type="entry name" value="COILED-COIL DOMAIN-CONTAINING PROTEIN 172"/>
    <property type="match status" value="1"/>
</dbReference>
<gene>
    <name evidence="8" type="primary">ccdc172</name>
</gene>
<keyword evidence="7" id="KW-1185">Reference proteome</keyword>
<evidence type="ECO:0000313" key="7">
    <source>
        <dbReference type="Proteomes" id="UP000515152"/>
    </source>
</evidence>
<sequence length="181" mass="21027">MSLDTLFRHIILTEQHVSENCRQLLEAKSAIAKSHEQIKTHREQLNCLRKELDQKETMKTCEVEQQKTFRREVNAFNSEYSLLSHKHTTFYSQAIAEMLRLTQEADILSKEMQCMTQTNAHMNVTEEKKTVLQSHLAQLELQHGELDTEVKQAASLTDALKDERMAVTKKPIGNQLPFRFN</sequence>
<comment type="subcellular location">
    <subcellularLocation>
        <location evidence="1">Cytoplasm</location>
    </subcellularLocation>
</comment>
<dbReference type="RefSeq" id="XP_031435117.1">
    <property type="nucleotide sequence ID" value="XM_031579257.2"/>
</dbReference>
<dbReference type="PANTHER" id="PTHR22419">
    <property type="entry name" value="COILED-COIL DOMAIN-CONTAINING PROTEIN 172"/>
    <property type="match status" value="1"/>
</dbReference>
<dbReference type="Proteomes" id="UP000515152">
    <property type="component" value="Chromosome 13"/>
</dbReference>